<evidence type="ECO:0000313" key="4">
    <source>
        <dbReference type="Proteomes" id="UP000030765"/>
    </source>
</evidence>
<feature type="region of interest" description="Disordered" evidence="1">
    <location>
        <begin position="40"/>
        <end position="68"/>
    </location>
</feature>
<reference evidence="2 4" key="1">
    <citation type="journal article" date="2014" name="BMC Genomics">
        <title>Genome sequence of Anopheles sinensis provides insight into genetics basis of mosquito competence for malaria parasites.</title>
        <authorList>
            <person name="Zhou D."/>
            <person name="Zhang D."/>
            <person name="Ding G."/>
            <person name="Shi L."/>
            <person name="Hou Q."/>
            <person name="Ye Y."/>
            <person name="Xu Y."/>
            <person name="Zhou H."/>
            <person name="Xiong C."/>
            <person name="Li S."/>
            <person name="Yu J."/>
            <person name="Hong S."/>
            <person name="Yu X."/>
            <person name="Zou P."/>
            <person name="Chen C."/>
            <person name="Chang X."/>
            <person name="Wang W."/>
            <person name="Lv Y."/>
            <person name="Sun Y."/>
            <person name="Ma L."/>
            <person name="Shen B."/>
            <person name="Zhu C."/>
        </authorList>
    </citation>
    <scope>NUCLEOTIDE SEQUENCE [LARGE SCALE GENOMIC DNA]</scope>
</reference>
<keyword evidence="4" id="KW-1185">Reference proteome</keyword>
<dbReference type="EMBL" id="KE525309">
    <property type="protein sequence ID" value="KFB45903.1"/>
    <property type="molecule type" value="Genomic_DNA"/>
</dbReference>
<evidence type="ECO:0000256" key="1">
    <source>
        <dbReference type="SAM" id="MobiDB-lite"/>
    </source>
</evidence>
<organism evidence="2">
    <name type="scientific">Anopheles sinensis</name>
    <name type="common">Mosquito</name>
    <dbReference type="NCBI Taxonomy" id="74873"/>
    <lineage>
        <taxon>Eukaryota</taxon>
        <taxon>Metazoa</taxon>
        <taxon>Ecdysozoa</taxon>
        <taxon>Arthropoda</taxon>
        <taxon>Hexapoda</taxon>
        <taxon>Insecta</taxon>
        <taxon>Pterygota</taxon>
        <taxon>Neoptera</taxon>
        <taxon>Endopterygota</taxon>
        <taxon>Diptera</taxon>
        <taxon>Nematocera</taxon>
        <taxon>Culicoidea</taxon>
        <taxon>Culicidae</taxon>
        <taxon>Anophelinae</taxon>
        <taxon>Anopheles</taxon>
    </lineage>
</organism>
<sequence>MRDHPRRHRDVGIGTSDRAGGSRGSRAVYLDFVLFRSLEGDAPLPETTGTGDGETGAKKQKNGMHIRV</sequence>
<feature type="region of interest" description="Disordered" evidence="1">
    <location>
        <begin position="1"/>
        <end position="23"/>
    </location>
</feature>
<feature type="compositionally biased region" description="Basic residues" evidence="1">
    <location>
        <begin position="58"/>
        <end position="68"/>
    </location>
</feature>
<dbReference type="Proteomes" id="UP000030765">
    <property type="component" value="Unassembled WGS sequence"/>
</dbReference>
<dbReference type="EMBL" id="ATLV01020911">
    <property type="status" value="NOT_ANNOTATED_CDS"/>
    <property type="molecule type" value="Genomic_DNA"/>
</dbReference>
<gene>
    <name evidence="2" type="ORF">ZHAS_00013867</name>
</gene>
<dbReference type="VEuPathDB" id="VectorBase:ASIC013867"/>
<evidence type="ECO:0000313" key="3">
    <source>
        <dbReference type="EnsemblMetazoa" id="ASIC013867-PA"/>
    </source>
</evidence>
<dbReference type="EnsemblMetazoa" id="ASIC013867-RA">
    <property type="protein sequence ID" value="ASIC013867-PA"/>
    <property type="gene ID" value="ASIC013867"/>
</dbReference>
<protein>
    <submittedName>
        <fullName evidence="2 3">Uncharacterized protein</fullName>
    </submittedName>
</protein>
<accession>A0A084W6Q9</accession>
<dbReference type="AlphaFoldDB" id="A0A084W6Q9"/>
<reference evidence="3" key="2">
    <citation type="submission" date="2020-05" db="UniProtKB">
        <authorList>
            <consortium name="EnsemblMetazoa"/>
        </authorList>
    </citation>
    <scope>IDENTIFICATION</scope>
</reference>
<name>A0A084W6Q9_ANOSI</name>
<evidence type="ECO:0000313" key="2">
    <source>
        <dbReference type="EMBL" id="KFB45903.1"/>
    </source>
</evidence>
<proteinExistence type="predicted"/>